<dbReference type="GeneID" id="18929632"/>
<dbReference type="AlphaFoldDB" id="F4RCU9"/>
<dbReference type="GO" id="GO:0004180">
    <property type="term" value="F:carboxypeptidase activity"/>
    <property type="evidence" value="ECO:0007669"/>
    <property type="project" value="UniProtKB-KW"/>
</dbReference>
<keyword evidence="7" id="KW-0121">Carboxypeptidase</keyword>
<sequence length="603" mass="67189">MFFLTSATLIFGWTQVVLSLSISLPNIEFNAKLSNSPVRGFLGDTDNTQGIPMLLQSVLSAAALGQKSVYAHKERIIPSNPDLIKSRPTSKDSTATPVAHVFEQKISHFPTDPKYSPHIDGNFQQRYWVDTRFYKPGGPVFLLDAGEISGQSRIPFLQQGIIRLLSETFHGVGLILEMRYYGASFPTKDLSTESLRFLDTKQSLADAAYFAQNIVFPGLESHNLTAPGTPWIYYGGKFNSLSHNTAFCESGSYAGAKAAYMKVTYPDLIWGAIGSSATVKAIVSYSDYFRTVEKTADPECVKGLQVAMEIVDRLIGSKDMKAISKMKADFGVEGLSHIDDFVSLTTWLVATYQEQNWDPNSDPKSRVWSQSCEIIKKAAQLKTPRGSFPEVYYAFANLTTHYVSRKNICPTPEDPESCFGTYDLSASQANDLTQTWRSWMYQCCREEAFFPTNTAVGGSSIVSRYLTLDYNTRQCKQSFPPGAHNRIPPIPDVSVPNSYGGYDIAADRLAFIDGRRDPWLYATPHSPLAKPRKSTLTRPFYLIQNGVHHYDENGLPGGLSNQTLPEEIRAIQLFEIEFITSWLNDFKQKNGNPLVSTQVTVIS</sequence>
<keyword evidence="2" id="KW-0645">Protease</keyword>
<accession>F4RCU9</accession>
<dbReference type="InParanoid" id="F4RCU9"/>
<dbReference type="RefSeq" id="XP_007406838.1">
    <property type="nucleotide sequence ID" value="XM_007406776.1"/>
</dbReference>
<dbReference type="InterPro" id="IPR008758">
    <property type="entry name" value="Peptidase_S28"/>
</dbReference>
<dbReference type="HOGENOM" id="CLU_023630_0_0_1"/>
<dbReference type="KEGG" id="mlr:MELLADRAFT_60896"/>
<dbReference type="GO" id="GO:0006508">
    <property type="term" value="P:proteolysis"/>
    <property type="evidence" value="ECO:0007669"/>
    <property type="project" value="UniProtKB-KW"/>
</dbReference>
<evidence type="ECO:0000256" key="6">
    <source>
        <dbReference type="SAM" id="SignalP"/>
    </source>
</evidence>
<evidence type="ECO:0000256" key="3">
    <source>
        <dbReference type="ARBA" id="ARBA00022729"/>
    </source>
</evidence>
<comment type="similarity">
    <text evidence="1">Belongs to the peptidase S28 family.</text>
</comment>
<evidence type="ECO:0000256" key="5">
    <source>
        <dbReference type="ARBA" id="ARBA00023180"/>
    </source>
</evidence>
<dbReference type="OrthoDB" id="2130629at2759"/>
<name>F4RCU9_MELLP</name>
<dbReference type="GO" id="GO:0008239">
    <property type="term" value="F:dipeptidyl-peptidase activity"/>
    <property type="evidence" value="ECO:0007669"/>
    <property type="project" value="TreeGrafter"/>
</dbReference>
<dbReference type="Pfam" id="PF05577">
    <property type="entry name" value="Peptidase_S28"/>
    <property type="match status" value="1"/>
</dbReference>
<feature type="signal peptide" evidence="6">
    <location>
        <begin position="1"/>
        <end position="19"/>
    </location>
</feature>
<keyword evidence="8" id="KW-1185">Reference proteome</keyword>
<reference evidence="8" key="1">
    <citation type="journal article" date="2011" name="Proc. Natl. Acad. Sci. U.S.A.">
        <title>Obligate biotrophy features unraveled by the genomic analysis of rust fungi.</title>
        <authorList>
            <person name="Duplessis S."/>
            <person name="Cuomo C.A."/>
            <person name="Lin Y.-C."/>
            <person name="Aerts A."/>
            <person name="Tisserant E."/>
            <person name="Veneault-Fourrey C."/>
            <person name="Joly D.L."/>
            <person name="Hacquard S."/>
            <person name="Amselem J."/>
            <person name="Cantarel B.L."/>
            <person name="Chiu R."/>
            <person name="Coutinho P.M."/>
            <person name="Feau N."/>
            <person name="Field M."/>
            <person name="Frey P."/>
            <person name="Gelhaye E."/>
            <person name="Goldberg J."/>
            <person name="Grabherr M.G."/>
            <person name="Kodira C.D."/>
            <person name="Kohler A."/>
            <person name="Kuees U."/>
            <person name="Lindquist E.A."/>
            <person name="Lucas S.M."/>
            <person name="Mago R."/>
            <person name="Mauceli E."/>
            <person name="Morin E."/>
            <person name="Murat C."/>
            <person name="Pangilinan J.L."/>
            <person name="Park R."/>
            <person name="Pearson M."/>
            <person name="Quesneville H."/>
            <person name="Rouhier N."/>
            <person name="Sakthikumar S."/>
            <person name="Salamov A.A."/>
            <person name="Schmutz J."/>
            <person name="Selles B."/>
            <person name="Shapiro H."/>
            <person name="Tanguay P."/>
            <person name="Tuskan G.A."/>
            <person name="Henrissat B."/>
            <person name="Van de Peer Y."/>
            <person name="Rouze P."/>
            <person name="Ellis J.G."/>
            <person name="Dodds P.N."/>
            <person name="Schein J.E."/>
            <person name="Zhong S."/>
            <person name="Hamelin R.C."/>
            <person name="Grigoriev I.V."/>
            <person name="Szabo L.J."/>
            <person name="Martin F."/>
        </authorList>
    </citation>
    <scope>NUCLEOTIDE SEQUENCE [LARGE SCALE GENOMIC DNA]</scope>
    <source>
        <strain evidence="8">98AG31 / pathotype 3-4-7</strain>
    </source>
</reference>
<dbReference type="VEuPathDB" id="FungiDB:MELLADRAFT_60896"/>
<evidence type="ECO:0000256" key="4">
    <source>
        <dbReference type="ARBA" id="ARBA00022801"/>
    </source>
</evidence>
<protein>
    <submittedName>
        <fullName evidence="7">Extracellular serine carboxypeptidase</fullName>
    </submittedName>
</protein>
<dbReference type="eggNOG" id="KOG2182">
    <property type="taxonomic scope" value="Eukaryota"/>
</dbReference>
<keyword evidence="5" id="KW-0325">Glycoprotein</keyword>
<evidence type="ECO:0000313" key="7">
    <source>
        <dbReference type="EMBL" id="EGG09784.1"/>
    </source>
</evidence>
<organism evidence="8">
    <name type="scientific">Melampsora larici-populina (strain 98AG31 / pathotype 3-4-7)</name>
    <name type="common">Poplar leaf rust fungus</name>
    <dbReference type="NCBI Taxonomy" id="747676"/>
    <lineage>
        <taxon>Eukaryota</taxon>
        <taxon>Fungi</taxon>
        <taxon>Dikarya</taxon>
        <taxon>Basidiomycota</taxon>
        <taxon>Pucciniomycotina</taxon>
        <taxon>Pucciniomycetes</taxon>
        <taxon>Pucciniales</taxon>
        <taxon>Melampsoraceae</taxon>
        <taxon>Melampsora</taxon>
    </lineage>
</organism>
<evidence type="ECO:0000256" key="2">
    <source>
        <dbReference type="ARBA" id="ARBA00022670"/>
    </source>
</evidence>
<keyword evidence="3 6" id="KW-0732">Signal</keyword>
<keyword evidence="4" id="KW-0378">Hydrolase</keyword>
<dbReference type="InterPro" id="IPR029058">
    <property type="entry name" value="AB_hydrolase_fold"/>
</dbReference>
<dbReference type="MEROPS" id="S28.004"/>
<feature type="chain" id="PRO_5003321519" evidence="6">
    <location>
        <begin position="20"/>
        <end position="603"/>
    </location>
</feature>
<dbReference type="GO" id="GO:0070008">
    <property type="term" value="F:serine-type exopeptidase activity"/>
    <property type="evidence" value="ECO:0007669"/>
    <property type="project" value="InterPro"/>
</dbReference>
<evidence type="ECO:0000313" key="8">
    <source>
        <dbReference type="Proteomes" id="UP000001072"/>
    </source>
</evidence>
<dbReference type="EMBL" id="GL883096">
    <property type="protein sequence ID" value="EGG09784.1"/>
    <property type="molecule type" value="Genomic_DNA"/>
</dbReference>
<gene>
    <name evidence="7" type="ORF">MELLADRAFT_60896</name>
</gene>
<dbReference type="PANTHER" id="PTHR11010:SF117">
    <property type="entry name" value="SERINE PROTEASE 16"/>
    <property type="match status" value="1"/>
</dbReference>
<dbReference type="PANTHER" id="PTHR11010">
    <property type="entry name" value="PROTEASE S28 PRO-X CARBOXYPEPTIDASE-RELATED"/>
    <property type="match status" value="1"/>
</dbReference>
<proteinExistence type="inferred from homology"/>
<evidence type="ECO:0000256" key="1">
    <source>
        <dbReference type="ARBA" id="ARBA00011079"/>
    </source>
</evidence>
<dbReference type="Proteomes" id="UP000001072">
    <property type="component" value="Unassembled WGS sequence"/>
</dbReference>
<dbReference type="Gene3D" id="3.40.50.1820">
    <property type="entry name" value="alpha/beta hydrolase"/>
    <property type="match status" value="2"/>
</dbReference>